<dbReference type="InterPro" id="IPR022085">
    <property type="entry name" value="OpdG"/>
</dbReference>
<accession>A0A1L9Q378</accession>
<dbReference type="RefSeq" id="XP_040673962.1">
    <property type="nucleotide sequence ID" value="XM_040808490.1"/>
</dbReference>
<reference evidence="2" key="1">
    <citation type="journal article" date="2017" name="Genome Biol.">
        <title>Comparative genomics reveals high biological diversity and specific adaptations in the industrially and medically important fungal genus Aspergillus.</title>
        <authorList>
            <person name="de Vries R.P."/>
            <person name="Riley R."/>
            <person name="Wiebenga A."/>
            <person name="Aguilar-Osorio G."/>
            <person name="Amillis S."/>
            <person name="Uchima C.A."/>
            <person name="Anderluh G."/>
            <person name="Asadollahi M."/>
            <person name="Askin M."/>
            <person name="Barry K."/>
            <person name="Battaglia E."/>
            <person name="Bayram O."/>
            <person name="Benocci T."/>
            <person name="Braus-Stromeyer S.A."/>
            <person name="Caldana C."/>
            <person name="Canovas D."/>
            <person name="Cerqueira G.C."/>
            <person name="Chen F."/>
            <person name="Chen W."/>
            <person name="Choi C."/>
            <person name="Clum A."/>
            <person name="Dos Santos R.A."/>
            <person name="Damasio A.R."/>
            <person name="Diallinas G."/>
            <person name="Emri T."/>
            <person name="Fekete E."/>
            <person name="Flipphi M."/>
            <person name="Freyberg S."/>
            <person name="Gallo A."/>
            <person name="Gournas C."/>
            <person name="Habgood R."/>
            <person name="Hainaut M."/>
            <person name="Harispe M.L."/>
            <person name="Henrissat B."/>
            <person name="Hilden K.S."/>
            <person name="Hope R."/>
            <person name="Hossain A."/>
            <person name="Karabika E."/>
            <person name="Karaffa L."/>
            <person name="Karanyi Z."/>
            <person name="Krasevec N."/>
            <person name="Kuo A."/>
            <person name="Kusch H."/>
            <person name="LaButti K."/>
            <person name="Lagendijk E.L."/>
            <person name="Lapidus A."/>
            <person name="Levasseur A."/>
            <person name="Lindquist E."/>
            <person name="Lipzen A."/>
            <person name="Logrieco A.F."/>
            <person name="MacCabe A."/>
            <person name="Maekelae M.R."/>
            <person name="Malavazi I."/>
            <person name="Melin P."/>
            <person name="Meyer V."/>
            <person name="Mielnichuk N."/>
            <person name="Miskei M."/>
            <person name="Molnar A.P."/>
            <person name="Mule G."/>
            <person name="Ngan C.Y."/>
            <person name="Orejas M."/>
            <person name="Orosz E."/>
            <person name="Ouedraogo J.P."/>
            <person name="Overkamp K.M."/>
            <person name="Park H.-S."/>
            <person name="Perrone G."/>
            <person name="Piumi F."/>
            <person name="Punt P.J."/>
            <person name="Ram A.F."/>
            <person name="Ramon A."/>
            <person name="Rauscher S."/>
            <person name="Record E."/>
            <person name="Riano-Pachon D.M."/>
            <person name="Robert V."/>
            <person name="Roehrig J."/>
            <person name="Ruller R."/>
            <person name="Salamov A."/>
            <person name="Salih N.S."/>
            <person name="Samson R.A."/>
            <person name="Sandor E."/>
            <person name="Sanguinetti M."/>
            <person name="Schuetze T."/>
            <person name="Sepcic K."/>
            <person name="Shelest E."/>
            <person name="Sherlock G."/>
            <person name="Sophianopoulou V."/>
            <person name="Squina F.M."/>
            <person name="Sun H."/>
            <person name="Susca A."/>
            <person name="Todd R.B."/>
            <person name="Tsang A."/>
            <person name="Unkles S.E."/>
            <person name="van de Wiele N."/>
            <person name="van Rossen-Uffink D."/>
            <person name="Oliveira J.V."/>
            <person name="Vesth T.C."/>
            <person name="Visser J."/>
            <person name="Yu J.-H."/>
            <person name="Zhou M."/>
            <person name="Andersen M.R."/>
            <person name="Archer D.B."/>
            <person name="Baker S.E."/>
            <person name="Benoit I."/>
            <person name="Brakhage A.A."/>
            <person name="Braus G.H."/>
            <person name="Fischer R."/>
            <person name="Frisvad J.C."/>
            <person name="Goldman G.H."/>
            <person name="Houbraken J."/>
            <person name="Oakley B."/>
            <person name="Pocsi I."/>
            <person name="Scazzocchio C."/>
            <person name="Seiboth B."/>
            <person name="vanKuyk P.A."/>
            <person name="Wortman J."/>
            <person name="Dyer P.S."/>
            <person name="Grigoriev I.V."/>
        </authorList>
    </citation>
    <scope>NUCLEOTIDE SEQUENCE [LARGE SCALE GENOMIC DNA]</scope>
    <source>
        <strain evidence="2">CBS 583.65</strain>
    </source>
</reference>
<dbReference type="Proteomes" id="UP000184073">
    <property type="component" value="Unassembled WGS sequence"/>
</dbReference>
<dbReference type="EMBL" id="KV878139">
    <property type="protein sequence ID" value="OJJ08200.1"/>
    <property type="molecule type" value="Genomic_DNA"/>
</dbReference>
<proteinExistence type="predicted"/>
<organism evidence="1 2">
    <name type="scientific">Aspergillus versicolor CBS 583.65</name>
    <dbReference type="NCBI Taxonomy" id="1036611"/>
    <lineage>
        <taxon>Eukaryota</taxon>
        <taxon>Fungi</taxon>
        <taxon>Dikarya</taxon>
        <taxon>Ascomycota</taxon>
        <taxon>Pezizomycotina</taxon>
        <taxon>Eurotiomycetes</taxon>
        <taxon>Eurotiomycetidae</taxon>
        <taxon>Eurotiales</taxon>
        <taxon>Aspergillaceae</taxon>
        <taxon>Aspergillus</taxon>
        <taxon>Aspergillus subgen. Nidulantes</taxon>
    </lineage>
</organism>
<dbReference type="OrthoDB" id="3350591at2759"/>
<keyword evidence="2" id="KW-1185">Reference proteome</keyword>
<gene>
    <name evidence="1" type="ORF">ASPVEDRAFT_155905</name>
</gene>
<dbReference type="AlphaFoldDB" id="A0A1L9Q378"/>
<dbReference type="GeneID" id="63724001"/>
<sequence>MLHALSAERLQFKFSSDGDEADDAHGSDCEFPSSECKDCVAEDDGSERYDRESAIKLLTALVVSGDLNAHANTTKTLYDMMPDAGAPETWAELDRFNVLEQKRINIDRTSEGYMRIECSYDTSFILFRGKFVEIRAGTSLECYNSRFVNLCAFQARLATVELDNSVHFMIPSMRTVLEHDTERCSVTYRSIFVMLAAVWILHGRQLFFHHIVVHPPPTTTGNWRTCRPGDL</sequence>
<name>A0A1L9Q378_ASPVE</name>
<dbReference type="VEuPathDB" id="FungiDB:ASPVEDRAFT_155905"/>
<evidence type="ECO:0000313" key="2">
    <source>
        <dbReference type="Proteomes" id="UP000184073"/>
    </source>
</evidence>
<dbReference type="Pfam" id="PF12311">
    <property type="entry name" value="DUF3632"/>
    <property type="match status" value="1"/>
</dbReference>
<protein>
    <submittedName>
        <fullName evidence="1">Uncharacterized protein</fullName>
    </submittedName>
</protein>
<evidence type="ECO:0000313" key="1">
    <source>
        <dbReference type="EMBL" id="OJJ08200.1"/>
    </source>
</evidence>
<dbReference type="STRING" id="1036611.A0A1L9Q378"/>